<evidence type="ECO:0000256" key="1">
    <source>
        <dbReference type="SAM" id="MobiDB-lite"/>
    </source>
</evidence>
<organism evidence="2 3">
    <name type="scientific">Trichonephila inaurata madagascariensis</name>
    <dbReference type="NCBI Taxonomy" id="2747483"/>
    <lineage>
        <taxon>Eukaryota</taxon>
        <taxon>Metazoa</taxon>
        <taxon>Ecdysozoa</taxon>
        <taxon>Arthropoda</taxon>
        <taxon>Chelicerata</taxon>
        <taxon>Arachnida</taxon>
        <taxon>Araneae</taxon>
        <taxon>Araneomorphae</taxon>
        <taxon>Entelegynae</taxon>
        <taxon>Araneoidea</taxon>
        <taxon>Nephilidae</taxon>
        <taxon>Trichonephila</taxon>
        <taxon>Trichonephila inaurata</taxon>
    </lineage>
</organism>
<feature type="compositionally biased region" description="Basic and acidic residues" evidence="1">
    <location>
        <begin position="57"/>
        <end position="67"/>
    </location>
</feature>
<proteinExistence type="predicted"/>
<dbReference type="EMBL" id="BMAV01019195">
    <property type="protein sequence ID" value="GFY71981.1"/>
    <property type="molecule type" value="Genomic_DNA"/>
</dbReference>
<keyword evidence="3" id="KW-1185">Reference proteome</keyword>
<evidence type="ECO:0000313" key="2">
    <source>
        <dbReference type="EMBL" id="GFY71981.1"/>
    </source>
</evidence>
<dbReference type="AlphaFoldDB" id="A0A8X6YFJ7"/>
<accession>A0A8X6YFJ7</accession>
<evidence type="ECO:0000313" key="3">
    <source>
        <dbReference type="Proteomes" id="UP000886998"/>
    </source>
</evidence>
<sequence>MISGFINFEETTKTIVDERGILTIVQNLSFNNKYVVGLVESHSVPLSIEKQMSNNEIRNRSEEEGAKNHIKTSTTRI</sequence>
<reference evidence="2" key="1">
    <citation type="submission" date="2020-08" db="EMBL/GenBank/DDBJ databases">
        <title>Multicomponent nature underlies the extraordinary mechanical properties of spider dragline silk.</title>
        <authorList>
            <person name="Kono N."/>
            <person name="Nakamura H."/>
            <person name="Mori M."/>
            <person name="Yoshida Y."/>
            <person name="Ohtoshi R."/>
            <person name="Malay A.D."/>
            <person name="Moran D.A.P."/>
            <person name="Tomita M."/>
            <person name="Numata K."/>
            <person name="Arakawa K."/>
        </authorList>
    </citation>
    <scope>NUCLEOTIDE SEQUENCE</scope>
</reference>
<gene>
    <name evidence="2" type="ORF">TNIN_41431</name>
</gene>
<dbReference type="Proteomes" id="UP000886998">
    <property type="component" value="Unassembled WGS sequence"/>
</dbReference>
<feature type="region of interest" description="Disordered" evidence="1">
    <location>
        <begin position="55"/>
        <end position="77"/>
    </location>
</feature>
<name>A0A8X6YFJ7_9ARAC</name>
<comment type="caution">
    <text evidence="2">The sequence shown here is derived from an EMBL/GenBank/DDBJ whole genome shotgun (WGS) entry which is preliminary data.</text>
</comment>
<protein>
    <submittedName>
        <fullName evidence="2">Uncharacterized protein</fullName>
    </submittedName>
</protein>